<keyword evidence="2 4" id="KW-0012">Acyltransferase</keyword>
<dbReference type="SUPFAM" id="SSF55729">
    <property type="entry name" value="Acyl-CoA N-acyltransferases (Nat)"/>
    <property type="match status" value="1"/>
</dbReference>
<evidence type="ECO:0000259" key="3">
    <source>
        <dbReference type="PROSITE" id="PS51186"/>
    </source>
</evidence>
<gene>
    <name evidence="4" type="primary">yycN</name>
    <name evidence="4" type="ORF">ERS137941_02837</name>
    <name evidence="5" type="ORF">I6I39_13185</name>
</gene>
<feature type="domain" description="N-acetyltransferase" evidence="3">
    <location>
        <begin position="2"/>
        <end position="164"/>
    </location>
</feature>
<evidence type="ECO:0000313" key="7">
    <source>
        <dbReference type="Proteomes" id="UP000595309"/>
    </source>
</evidence>
<reference evidence="5 7" key="2">
    <citation type="submission" date="2021-01" db="EMBL/GenBank/DDBJ databases">
        <title>FDA dAtabase for Regulatory Grade micrObial Sequences (FDA-ARGOS): Supporting development and validation of Infectious Disease Dx tests.</title>
        <authorList>
            <person name="Blissenbach B."/>
            <person name="Krut O."/>
            <person name="Tallon L."/>
            <person name="Sadzewicz L."/>
            <person name="Zhao X."/>
            <person name="Boylan J."/>
            <person name="Ott S."/>
            <person name="Bowen H."/>
            <person name="Vavikolanu K."/>
            <person name="Mehta A."/>
            <person name="Aluvathingal J."/>
            <person name="Nadendla S."/>
            <person name="Yan Y."/>
            <person name="Sichtig H."/>
        </authorList>
    </citation>
    <scope>NUCLEOTIDE SEQUENCE [LARGE SCALE GENOMIC DNA]</scope>
    <source>
        <strain evidence="5 7">FDAARGOS_1082</strain>
    </source>
</reference>
<name>A0A0E1NCJ4_YEREN</name>
<dbReference type="Pfam" id="PF00583">
    <property type="entry name" value="Acetyltransf_1"/>
    <property type="match status" value="1"/>
</dbReference>
<accession>A0A0E1NCJ4</accession>
<evidence type="ECO:0000256" key="2">
    <source>
        <dbReference type="ARBA" id="ARBA00023315"/>
    </source>
</evidence>
<reference evidence="4 6" key="1">
    <citation type="submission" date="2015-03" db="EMBL/GenBank/DDBJ databases">
        <authorList>
            <person name="Murphy D."/>
        </authorList>
    </citation>
    <scope>NUCLEOTIDE SEQUENCE [LARGE SCALE GENOMIC DNA]</scope>
    <source>
        <strain evidence="4 6">IP26249</strain>
    </source>
</reference>
<organism evidence="4 6">
    <name type="scientific">Yersinia enterocolitica</name>
    <dbReference type="NCBI Taxonomy" id="630"/>
    <lineage>
        <taxon>Bacteria</taxon>
        <taxon>Pseudomonadati</taxon>
        <taxon>Pseudomonadota</taxon>
        <taxon>Gammaproteobacteria</taxon>
        <taxon>Enterobacterales</taxon>
        <taxon>Yersiniaceae</taxon>
        <taxon>Yersinia</taxon>
    </lineage>
</organism>
<dbReference type="PANTHER" id="PTHR43420">
    <property type="entry name" value="ACETYLTRANSFERASE"/>
    <property type="match status" value="1"/>
</dbReference>
<dbReference type="PANTHER" id="PTHR43420:SF12">
    <property type="entry name" value="N-ACETYLTRANSFERASE DOMAIN-CONTAINING PROTEIN"/>
    <property type="match status" value="1"/>
</dbReference>
<dbReference type="AlphaFoldDB" id="A0A0E1NCJ4"/>
<dbReference type="EC" id="2.3.1.-" evidence="4"/>
<dbReference type="PATRIC" id="fig|630.129.peg.980"/>
<dbReference type="GeneID" id="31410137"/>
<dbReference type="EMBL" id="CP068146">
    <property type="protein sequence ID" value="QQU45934.1"/>
    <property type="molecule type" value="Genomic_DNA"/>
</dbReference>
<dbReference type="InterPro" id="IPR016181">
    <property type="entry name" value="Acyl_CoA_acyltransferase"/>
</dbReference>
<dbReference type="InterPro" id="IPR050680">
    <property type="entry name" value="YpeA/RimI_acetyltransf"/>
</dbReference>
<evidence type="ECO:0000256" key="1">
    <source>
        <dbReference type="ARBA" id="ARBA00022679"/>
    </source>
</evidence>
<dbReference type="GO" id="GO:0016747">
    <property type="term" value="F:acyltransferase activity, transferring groups other than amino-acyl groups"/>
    <property type="evidence" value="ECO:0007669"/>
    <property type="project" value="InterPro"/>
</dbReference>
<dbReference type="KEGG" id="yet:CH48_2643"/>
<dbReference type="Proteomes" id="UP000595309">
    <property type="component" value="Chromosome"/>
</dbReference>
<dbReference type="Proteomes" id="UP000048841">
    <property type="component" value="Unassembled WGS sequence"/>
</dbReference>
<dbReference type="CDD" id="cd04301">
    <property type="entry name" value="NAT_SF"/>
    <property type="match status" value="1"/>
</dbReference>
<dbReference type="PROSITE" id="PS51186">
    <property type="entry name" value="GNAT"/>
    <property type="match status" value="1"/>
</dbReference>
<protein>
    <submittedName>
        <fullName evidence="4">Acetyltransferase (GNAT) family protein</fullName>
        <ecNumber evidence="4">2.3.1.-</ecNumber>
    </submittedName>
    <submittedName>
        <fullName evidence="5">GNAT family N-acetyltransferase</fullName>
    </submittedName>
</protein>
<dbReference type="RefSeq" id="WP_005160537.1">
    <property type="nucleotide sequence ID" value="NZ_CGBC01000016.1"/>
</dbReference>
<evidence type="ECO:0000313" key="6">
    <source>
        <dbReference type="Proteomes" id="UP000048841"/>
    </source>
</evidence>
<evidence type="ECO:0000313" key="4">
    <source>
        <dbReference type="EMBL" id="CFQ67310.1"/>
    </source>
</evidence>
<dbReference type="EMBL" id="CGBR01000021">
    <property type="protein sequence ID" value="CFQ67310.1"/>
    <property type="molecule type" value="Genomic_DNA"/>
</dbReference>
<dbReference type="InterPro" id="IPR000182">
    <property type="entry name" value="GNAT_dom"/>
</dbReference>
<dbReference type="Gene3D" id="3.40.630.30">
    <property type="match status" value="1"/>
</dbReference>
<evidence type="ECO:0000313" key="5">
    <source>
        <dbReference type="EMBL" id="QQU45934.1"/>
    </source>
</evidence>
<keyword evidence="1 4" id="KW-0808">Transferase</keyword>
<sequence>MIVLREMRAEELSDYRNLFITEYAQDLSSNSGYSSEQAIAHASHSFDSYLPEGVNSPDDHLYCIENKNNIGQGSQLVGYLWFGLGENDSAAFIKDFYVLPQCQRKGYGSTCLQELEKLLVAQDIFEIKLRVAADNPQAKRLYEQMKFVITGFNMSKSLQPMDKS</sequence>
<proteinExistence type="predicted"/>
<dbReference type="OMA" id="KHYAEEK"/>